<dbReference type="Proteomes" id="UP000015101">
    <property type="component" value="Unassembled WGS sequence"/>
</dbReference>
<proteinExistence type="predicted"/>
<dbReference type="PANTHER" id="PTHR16231:SF2">
    <property type="entry name" value="COMM DOMAIN-CONTAINING PROTEIN 7"/>
    <property type="match status" value="1"/>
</dbReference>
<dbReference type="EMBL" id="KB096742">
    <property type="protein sequence ID" value="ESO02396.1"/>
    <property type="molecule type" value="Genomic_DNA"/>
</dbReference>
<evidence type="ECO:0000259" key="1">
    <source>
        <dbReference type="PROSITE" id="PS51269"/>
    </source>
</evidence>
<dbReference type="AlphaFoldDB" id="T1ERR5"/>
<feature type="domain" description="COMM" evidence="1">
    <location>
        <begin position="134"/>
        <end position="201"/>
    </location>
</feature>
<dbReference type="CTD" id="20199265"/>
<dbReference type="PANTHER" id="PTHR16231">
    <property type="entry name" value="COMM DOMAIN-CONTAINING PROTEIN 4-8 FAMILY MEMBER"/>
    <property type="match status" value="1"/>
</dbReference>
<organism evidence="3 4">
    <name type="scientific">Helobdella robusta</name>
    <name type="common">Californian leech</name>
    <dbReference type="NCBI Taxonomy" id="6412"/>
    <lineage>
        <taxon>Eukaryota</taxon>
        <taxon>Metazoa</taxon>
        <taxon>Spiralia</taxon>
        <taxon>Lophotrochozoa</taxon>
        <taxon>Annelida</taxon>
        <taxon>Clitellata</taxon>
        <taxon>Hirudinea</taxon>
        <taxon>Rhynchobdellida</taxon>
        <taxon>Glossiphoniidae</taxon>
        <taxon>Helobdella</taxon>
    </lineage>
</organism>
<dbReference type="Pfam" id="PF07258">
    <property type="entry name" value="COMM_domain"/>
    <property type="match status" value="1"/>
</dbReference>
<gene>
    <name evidence="3" type="primary">20199265</name>
    <name evidence="2" type="ORF">HELRODRAFT_161662</name>
</gene>
<name>T1ERR5_HELRO</name>
<dbReference type="GeneID" id="20199265"/>
<evidence type="ECO:0000313" key="2">
    <source>
        <dbReference type="EMBL" id="ESO02396.1"/>
    </source>
</evidence>
<dbReference type="OrthoDB" id="76101at2759"/>
<dbReference type="STRING" id="6412.T1ERR5"/>
<dbReference type="HOGENOM" id="CLU_1355967_0_0_1"/>
<reference evidence="3" key="3">
    <citation type="submission" date="2015-06" db="UniProtKB">
        <authorList>
            <consortium name="EnsemblMetazoa"/>
        </authorList>
    </citation>
    <scope>IDENTIFICATION</scope>
</reference>
<evidence type="ECO:0000313" key="3">
    <source>
        <dbReference type="EnsemblMetazoa" id="HelroP161662"/>
    </source>
</evidence>
<dbReference type="PROSITE" id="PS51269">
    <property type="entry name" value="COMM"/>
    <property type="match status" value="1"/>
</dbReference>
<dbReference type="RefSeq" id="XP_009019804.1">
    <property type="nucleotide sequence ID" value="XM_009021556.1"/>
</dbReference>
<dbReference type="eggNOG" id="ENOG502QQ17">
    <property type="taxonomic scope" value="Eukaryota"/>
</dbReference>
<dbReference type="InterPro" id="IPR017920">
    <property type="entry name" value="COMM"/>
</dbReference>
<dbReference type="GO" id="GO:0033209">
    <property type="term" value="P:tumor necrosis factor-mediated signaling pathway"/>
    <property type="evidence" value="ECO:0000318"/>
    <property type="project" value="GO_Central"/>
</dbReference>
<protein>
    <recommendedName>
        <fullName evidence="1">COMM domain-containing protein</fullName>
    </recommendedName>
</protein>
<accession>T1ERR5</accession>
<dbReference type="InParanoid" id="T1ERR5"/>
<sequence length="202" mass="22995">MSQQREFHYCRGTPPTEDFESVRALNNITATDDKTLEVFLHCILKSFVGIKTDQFDEMKSMLSSKLNIPENEFHRVFESFKNILIGFLRKKVSKEAIAQDLVKLGLKEKHSILVATKIEGWNGQAPSSPGPVSKLLDVKWKFGITVATNDQMKASSTFIDLDLTVDSGSGEQKIFFELTLPQFYNFLHELESAKFTMEQYDS</sequence>
<dbReference type="EMBL" id="AMQM01000874">
    <property type="status" value="NOT_ANNOTATED_CDS"/>
    <property type="molecule type" value="Genomic_DNA"/>
</dbReference>
<dbReference type="InterPro" id="IPR047155">
    <property type="entry name" value="COMMD4/6/7/8"/>
</dbReference>
<dbReference type="EnsemblMetazoa" id="HelroT161662">
    <property type="protein sequence ID" value="HelroP161662"/>
    <property type="gene ID" value="HelroG161662"/>
</dbReference>
<keyword evidence="4" id="KW-1185">Reference proteome</keyword>
<dbReference type="KEGG" id="hro:HELRODRAFT_161662"/>
<evidence type="ECO:0000313" key="4">
    <source>
        <dbReference type="Proteomes" id="UP000015101"/>
    </source>
</evidence>
<dbReference type="Pfam" id="PF21672">
    <property type="entry name" value="COMM_HN"/>
    <property type="match status" value="1"/>
</dbReference>
<dbReference type="GO" id="GO:0051059">
    <property type="term" value="F:NF-kappaB binding"/>
    <property type="evidence" value="ECO:0000318"/>
    <property type="project" value="GO_Central"/>
</dbReference>
<reference evidence="2 4" key="2">
    <citation type="journal article" date="2013" name="Nature">
        <title>Insights into bilaterian evolution from three spiralian genomes.</title>
        <authorList>
            <person name="Simakov O."/>
            <person name="Marletaz F."/>
            <person name="Cho S.J."/>
            <person name="Edsinger-Gonzales E."/>
            <person name="Havlak P."/>
            <person name="Hellsten U."/>
            <person name="Kuo D.H."/>
            <person name="Larsson T."/>
            <person name="Lv J."/>
            <person name="Arendt D."/>
            <person name="Savage R."/>
            <person name="Osoegawa K."/>
            <person name="de Jong P."/>
            <person name="Grimwood J."/>
            <person name="Chapman J.A."/>
            <person name="Shapiro H."/>
            <person name="Aerts A."/>
            <person name="Otillar R.P."/>
            <person name="Terry A.Y."/>
            <person name="Boore J.L."/>
            <person name="Grigoriev I.V."/>
            <person name="Lindberg D.R."/>
            <person name="Seaver E.C."/>
            <person name="Weisblat D.A."/>
            <person name="Putnam N.H."/>
            <person name="Rokhsar D.S."/>
        </authorList>
    </citation>
    <scope>NUCLEOTIDE SEQUENCE</scope>
</reference>
<reference evidence="4" key="1">
    <citation type="submission" date="2012-12" db="EMBL/GenBank/DDBJ databases">
        <authorList>
            <person name="Hellsten U."/>
            <person name="Grimwood J."/>
            <person name="Chapman J.A."/>
            <person name="Shapiro H."/>
            <person name="Aerts A."/>
            <person name="Otillar R.P."/>
            <person name="Terry A.Y."/>
            <person name="Boore J.L."/>
            <person name="Simakov O."/>
            <person name="Marletaz F."/>
            <person name="Cho S.-J."/>
            <person name="Edsinger-Gonzales E."/>
            <person name="Havlak P."/>
            <person name="Kuo D.-H."/>
            <person name="Larsson T."/>
            <person name="Lv J."/>
            <person name="Arendt D."/>
            <person name="Savage R."/>
            <person name="Osoegawa K."/>
            <person name="de Jong P."/>
            <person name="Lindberg D.R."/>
            <person name="Seaver E.C."/>
            <person name="Weisblat D.A."/>
            <person name="Putnam N.H."/>
            <person name="Grigoriev I.V."/>
            <person name="Rokhsar D.S."/>
        </authorList>
    </citation>
    <scope>NUCLEOTIDE SEQUENCE</scope>
</reference>